<keyword evidence="3" id="KW-1185">Reference proteome</keyword>
<dbReference type="AlphaFoldDB" id="A0A7N2QXK8"/>
<dbReference type="InterPro" id="IPR050898">
    <property type="entry name" value="Plant_acyltransferase"/>
</dbReference>
<accession>A0A7N2QXK8</accession>
<reference evidence="2 3" key="1">
    <citation type="journal article" date="2016" name="G3 (Bethesda)">
        <title>First Draft Assembly and Annotation of the Genome of a California Endemic Oak Quercus lobata Nee (Fagaceae).</title>
        <authorList>
            <person name="Sork V.L."/>
            <person name="Fitz-Gibbon S.T."/>
            <person name="Puiu D."/>
            <person name="Crepeau M."/>
            <person name="Gugger P.F."/>
            <person name="Sherman R."/>
            <person name="Stevens K."/>
            <person name="Langley C.H."/>
            <person name="Pellegrini M."/>
            <person name="Salzberg S.L."/>
        </authorList>
    </citation>
    <scope>NUCLEOTIDE SEQUENCE [LARGE SCALE GENOMIC DNA]</scope>
    <source>
        <strain evidence="2 3">cv. SW786</strain>
    </source>
</reference>
<dbReference type="Pfam" id="PF02458">
    <property type="entry name" value="Transferase"/>
    <property type="match status" value="3"/>
</dbReference>
<evidence type="ECO:0000313" key="3">
    <source>
        <dbReference type="Proteomes" id="UP000594261"/>
    </source>
</evidence>
<dbReference type="InParanoid" id="A0A7N2QXK8"/>
<evidence type="ECO:0000313" key="2">
    <source>
        <dbReference type="EnsemblPlants" id="QL01p025685:mrna"/>
    </source>
</evidence>
<dbReference type="EnsemblPlants" id="QL01p025685:mrna">
    <property type="protein sequence ID" value="QL01p025685:mrna"/>
    <property type="gene ID" value="QL01p025685"/>
</dbReference>
<dbReference type="EMBL" id="LRBV02000001">
    <property type="status" value="NOT_ANNOTATED_CDS"/>
    <property type="molecule type" value="Genomic_DNA"/>
</dbReference>
<name>A0A7N2QXK8_QUELO</name>
<reference evidence="2" key="2">
    <citation type="submission" date="2021-01" db="UniProtKB">
        <authorList>
            <consortium name="EnsemblPlants"/>
        </authorList>
    </citation>
    <scope>IDENTIFICATION</scope>
</reference>
<dbReference type="InterPro" id="IPR023213">
    <property type="entry name" value="CAT-like_dom_sf"/>
</dbReference>
<dbReference type="OMA" id="LHECFYV"/>
<organism evidence="2 3">
    <name type="scientific">Quercus lobata</name>
    <name type="common">Valley oak</name>
    <dbReference type="NCBI Taxonomy" id="97700"/>
    <lineage>
        <taxon>Eukaryota</taxon>
        <taxon>Viridiplantae</taxon>
        <taxon>Streptophyta</taxon>
        <taxon>Embryophyta</taxon>
        <taxon>Tracheophyta</taxon>
        <taxon>Spermatophyta</taxon>
        <taxon>Magnoliopsida</taxon>
        <taxon>eudicotyledons</taxon>
        <taxon>Gunneridae</taxon>
        <taxon>Pentapetalae</taxon>
        <taxon>rosids</taxon>
        <taxon>fabids</taxon>
        <taxon>Fagales</taxon>
        <taxon>Fagaceae</taxon>
        <taxon>Quercus</taxon>
    </lineage>
</organism>
<protein>
    <submittedName>
        <fullName evidence="2">Uncharacterized protein</fullName>
    </submittedName>
</protein>
<comment type="similarity">
    <text evidence="1">Belongs to the plant acyltransferase family.</text>
</comment>
<dbReference type="PANTHER" id="PTHR31147">
    <property type="entry name" value="ACYL TRANSFERASE 4"/>
    <property type="match status" value="1"/>
</dbReference>
<evidence type="ECO:0000256" key="1">
    <source>
        <dbReference type="ARBA" id="ARBA00009861"/>
    </source>
</evidence>
<dbReference type="Proteomes" id="UP000594261">
    <property type="component" value="Chromosome 1"/>
</dbReference>
<dbReference type="Gramene" id="QL01p025685:mrna">
    <property type="protein sequence ID" value="QL01p025685:mrna"/>
    <property type="gene ID" value="QL01p025685"/>
</dbReference>
<sequence>MANHHNTIFSLDRKDFVLVKPAKPTASCILSLSSIDNNPNLQLLSHTVYVYRSNVDSSNDNNHDFTSSCCRQADPASVIREALSKALVYYYPLAGKLKKNSAGKLQINCTGDGVPFLVATSNCNLSSLHYLDGVDAEVTKQFVYDIPSEGDSGYHPLVFQVTKFSCGGFTIGMGLSHSVCDGFGAAQFFRALAELACGKSEPTVKPVWERERLVGTPTEEPFQLHVDRTSLATSPYLPTTDLLHECFYVSGDSINRLKISLMKECGSEILNESFTTIEAVSAYVWRSRLRALKLNTDGEILFWLIVGIRKLLNPPLPDGYYGNAFTEANVELMGGEFNEVPLSKCMFLPPSNVGPSMKDGVRVFVSLPRAATDKFKEEMCALKIGDKKDVVLVKPSKPTSLGVLSLSSIDNGPGLALLCQTVYVYRSNVDSFYDNNHDFASSIRGKADPACVISEALSKALVYYYPLAGKLKKNSDGKLQINCTADGVPFLVATANCKLSSLHYLDGVDVEVAKQFVFDFPSEGDSAQFFRALAELASGKSEPSVKPVWERERLVATPTEEPLHHPVDQSSLATSPYMPTTDILHECFYVSTDSIKRLKLSLIEECGSGNLNEGFTTIEVLGAYVWRSRFRALKLNSDGKTLFSLTMGIRNLLNPPLPIGYYGNAISSVFVVLTGGELNQVPLSKVAKLIKDSKKVASNPDYILHSLRVWERLGQQNINYEASGASMVLTDWRQLGLLEEIDFGWNDPINIIPLPMNMFGYVDFCLFLPSCNVDPSMKGGVRIFVSFPRAAMAKFKEEINTLKLGDNGERI</sequence>
<proteinExistence type="inferred from homology"/>
<dbReference type="PANTHER" id="PTHR31147:SF25">
    <property type="entry name" value="HXXXD-TYPE ACYL-TRANSFERASE FAMILY PROTEIN"/>
    <property type="match status" value="1"/>
</dbReference>
<dbReference type="Gene3D" id="3.30.559.10">
    <property type="entry name" value="Chloramphenicol acetyltransferase-like domain"/>
    <property type="match status" value="4"/>
</dbReference>